<dbReference type="PANTHER" id="PTHR11067">
    <property type="entry name" value="INOSINE TRIPHOSPHATE PYROPHOSPHATASE/HAM1 PROTEIN"/>
    <property type="match status" value="1"/>
</dbReference>
<reference evidence="13" key="1">
    <citation type="submission" date="2016-11" db="EMBL/GenBank/DDBJ databases">
        <title>Dehalogenimonas formicexedens sp. nov., a chlorinated alkane respiring bacterium isolated from contaminated groundwater.</title>
        <authorList>
            <person name="Key T.A."/>
            <person name="Bowman K.S."/>
            <person name="Lee I."/>
            <person name="Chun J."/>
            <person name="Albuquerque L."/>
            <person name="da Costa M.S."/>
            <person name="Rainey F.A."/>
            <person name="Moe W.M."/>
        </authorList>
    </citation>
    <scope>NUCLEOTIDE SEQUENCE [LARGE SCALE GENOMIC DNA]</scope>
    <source>
        <strain evidence="13">NSZ-14</strain>
    </source>
</reference>
<feature type="binding site" evidence="10">
    <location>
        <position position="82"/>
    </location>
    <ligand>
        <name>substrate</name>
    </ligand>
</feature>
<dbReference type="STRING" id="1839801.Dform_01192"/>
<comment type="catalytic activity">
    <reaction evidence="9 10">
        <text>XTP + H2O = XMP + diphosphate + H(+)</text>
        <dbReference type="Rhea" id="RHEA:28610"/>
        <dbReference type="ChEBI" id="CHEBI:15377"/>
        <dbReference type="ChEBI" id="CHEBI:15378"/>
        <dbReference type="ChEBI" id="CHEBI:33019"/>
        <dbReference type="ChEBI" id="CHEBI:57464"/>
        <dbReference type="ChEBI" id="CHEBI:61314"/>
        <dbReference type="EC" id="3.6.1.66"/>
    </reaction>
</comment>
<dbReference type="NCBIfam" id="NF011397">
    <property type="entry name" value="PRK14822.1"/>
    <property type="match status" value="1"/>
</dbReference>
<comment type="cofactor">
    <cofactor evidence="10">
        <name>Mg(2+)</name>
        <dbReference type="ChEBI" id="CHEBI:18420"/>
    </cofactor>
    <text evidence="10">Binds 1 Mg(2+) ion per subunit.</text>
</comment>
<evidence type="ECO:0000256" key="6">
    <source>
        <dbReference type="ARBA" id="ARBA00022842"/>
    </source>
</evidence>
<dbReference type="NCBIfam" id="TIGR00042">
    <property type="entry name" value="RdgB/HAM1 family non-canonical purine NTP pyrophosphatase"/>
    <property type="match status" value="1"/>
</dbReference>
<dbReference type="GO" id="GO:0009117">
    <property type="term" value="P:nucleotide metabolic process"/>
    <property type="evidence" value="ECO:0007669"/>
    <property type="project" value="UniProtKB-KW"/>
</dbReference>
<comment type="catalytic activity">
    <reaction evidence="8 10">
        <text>dITP + H2O = dIMP + diphosphate + H(+)</text>
        <dbReference type="Rhea" id="RHEA:28342"/>
        <dbReference type="ChEBI" id="CHEBI:15377"/>
        <dbReference type="ChEBI" id="CHEBI:15378"/>
        <dbReference type="ChEBI" id="CHEBI:33019"/>
        <dbReference type="ChEBI" id="CHEBI:61194"/>
        <dbReference type="ChEBI" id="CHEBI:61382"/>
        <dbReference type="EC" id="3.6.1.66"/>
    </reaction>
</comment>
<dbReference type="Gene3D" id="3.90.950.10">
    <property type="match status" value="1"/>
</dbReference>
<dbReference type="HAMAP" id="MF_01405">
    <property type="entry name" value="Non_canon_purine_NTPase"/>
    <property type="match status" value="1"/>
</dbReference>
<dbReference type="Proteomes" id="UP000185934">
    <property type="component" value="Chromosome"/>
</dbReference>
<dbReference type="InterPro" id="IPR002637">
    <property type="entry name" value="RdgB/HAM1"/>
</dbReference>
<dbReference type="SUPFAM" id="SSF52972">
    <property type="entry name" value="ITPase-like"/>
    <property type="match status" value="1"/>
</dbReference>
<evidence type="ECO:0000313" key="13">
    <source>
        <dbReference type="Proteomes" id="UP000185934"/>
    </source>
</evidence>
<comment type="similarity">
    <text evidence="1 10 11">Belongs to the HAM1 NTPase family.</text>
</comment>
<comment type="function">
    <text evidence="10">Pyrophosphatase that catalyzes the hydrolysis of nucleoside triphosphates to their monophosphate derivatives, with a high preference for the non-canonical purine nucleotides XTP (xanthosine triphosphate), dITP (deoxyinosine triphosphate) and ITP. Seems to function as a house-cleaning enzyme that removes non-canonical purine nucleotides from the nucleotide pool, thus preventing their incorporation into DNA/RNA and avoiding chromosomal lesions.</text>
</comment>
<evidence type="ECO:0000256" key="7">
    <source>
        <dbReference type="ARBA" id="ARBA00023080"/>
    </source>
</evidence>
<name>A0A1P8F7S4_9CHLR</name>
<dbReference type="GO" id="GO:0000166">
    <property type="term" value="F:nucleotide binding"/>
    <property type="evidence" value="ECO:0007669"/>
    <property type="project" value="UniProtKB-KW"/>
</dbReference>
<comment type="catalytic activity">
    <reaction evidence="10">
        <text>ITP + H2O = IMP + diphosphate + H(+)</text>
        <dbReference type="Rhea" id="RHEA:29399"/>
        <dbReference type="ChEBI" id="CHEBI:15377"/>
        <dbReference type="ChEBI" id="CHEBI:15378"/>
        <dbReference type="ChEBI" id="CHEBI:33019"/>
        <dbReference type="ChEBI" id="CHEBI:58053"/>
        <dbReference type="ChEBI" id="CHEBI:61402"/>
        <dbReference type="EC" id="3.6.1.66"/>
    </reaction>
</comment>
<comment type="subunit">
    <text evidence="2 10">Homodimer.</text>
</comment>
<dbReference type="InterPro" id="IPR020922">
    <property type="entry name" value="dITP/XTP_pyrophosphatase"/>
</dbReference>
<evidence type="ECO:0000256" key="9">
    <source>
        <dbReference type="ARBA" id="ARBA00052017"/>
    </source>
</evidence>
<dbReference type="GO" id="GO:0046872">
    <property type="term" value="F:metal ion binding"/>
    <property type="evidence" value="ECO:0007669"/>
    <property type="project" value="UniProtKB-KW"/>
</dbReference>
<evidence type="ECO:0000256" key="8">
    <source>
        <dbReference type="ARBA" id="ARBA00051875"/>
    </source>
</evidence>
<dbReference type="EMBL" id="CP018258">
    <property type="protein sequence ID" value="APV44524.1"/>
    <property type="molecule type" value="Genomic_DNA"/>
</dbReference>
<keyword evidence="5 10" id="KW-0378">Hydrolase</keyword>
<dbReference type="CDD" id="cd00515">
    <property type="entry name" value="HAM1"/>
    <property type="match status" value="1"/>
</dbReference>
<organism evidence="12 13">
    <name type="scientific">Dehalogenimonas formicexedens</name>
    <dbReference type="NCBI Taxonomy" id="1839801"/>
    <lineage>
        <taxon>Bacteria</taxon>
        <taxon>Bacillati</taxon>
        <taxon>Chloroflexota</taxon>
        <taxon>Dehalococcoidia</taxon>
        <taxon>Dehalococcoidales</taxon>
        <taxon>Dehalococcoidaceae</taxon>
        <taxon>Dehalogenimonas</taxon>
    </lineage>
</organism>
<dbReference type="PANTHER" id="PTHR11067:SF9">
    <property type="entry name" value="INOSINE TRIPHOSPHATE PYROPHOSPHATASE"/>
    <property type="match status" value="1"/>
</dbReference>
<feature type="active site" description="Proton acceptor" evidence="10">
    <location>
        <position position="81"/>
    </location>
</feature>
<feature type="binding site" evidence="10">
    <location>
        <position position="187"/>
    </location>
    <ligand>
        <name>substrate</name>
    </ligand>
</feature>
<dbReference type="GO" id="GO:0009146">
    <property type="term" value="P:purine nucleoside triphosphate catabolic process"/>
    <property type="evidence" value="ECO:0007669"/>
    <property type="project" value="UniProtKB-UniRule"/>
</dbReference>
<evidence type="ECO:0000313" key="12">
    <source>
        <dbReference type="EMBL" id="APV44524.1"/>
    </source>
</evidence>
<evidence type="ECO:0000256" key="4">
    <source>
        <dbReference type="ARBA" id="ARBA00022741"/>
    </source>
</evidence>
<keyword evidence="13" id="KW-1185">Reference proteome</keyword>
<dbReference type="Pfam" id="PF01725">
    <property type="entry name" value="Ham1p_like"/>
    <property type="match status" value="1"/>
</dbReference>
<dbReference type="FunFam" id="3.90.950.10:FF:000001">
    <property type="entry name" value="dITP/XTP pyrophosphatase"/>
    <property type="match status" value="1"/>
</dbReference>
<keyword evidence="7 10" id="KW-0546">Nucleotide metabolism</keyword>
<evidence type="ECO:0000256" key="10">
    <source>
        <dbReference type="HAMAP-Rule" id="MF_01405"/>
    </source>
</evidence>
<dbReference type="KEGG" id="dfo:Dform_01192"/>
<dbReference type="InterPro" id="IPR029001">
    <property type="entry name" value="ITPase-like_fam"/>
</dbReference>
<evidence type="ECO:0000256" key="1">
    <source>
        <dbReference type="ARBA" id="ARBA00008023"/>
    </source>
</evidence>
<comment type="caution">
    <text evidence="10">Lacks conserved residue(s) required for the propagation of feature annotation.</text>
</comment>
<dbReference type="EC" id="3.6.1.66" evidence="10"/>
<dbReference type="AlphaFoldDB" id="A0A1P8F7S4"/>
<keyword evidence="4 10" id="KW-0547">Nucleotide-binding</keyword>
<evidence type="ECO:0000256" key="2">
    <source>
        <dbReference type="ARBA" id="ARBA00011738"/>
    </source>
</evidence>
<dbReference type="GO" id="GO:0036222">
    <property type="term" value="F:XTP diphosphatase activity"/>
    <property type="evidence" value="ECO:0007669"/>
    <property type="project" value="UniProtKB-UniRule"/>
</dbReference>
<evidence type="ECO:0000256" key="3">
    <source>
        <dbReference type="ARBA" id="ARBA00022723"/>
    </source>
</evidence>
<feature type="binding site" evidence="10">
    <location>
        <begin position="192"/>
        <end position="193"/>
    </location>
    <ligand>
        <name>substrate</name>
    </ligand>
</feature>
<sequence length="208" mass="22270">MPCPHFRLRAMEAELLLATNNKGKLNEYRELLAGCGFRLVTPSDKGIVTEVAETGNSFADNAALKARALAKASGLLTLADDSGLEVDALGGEPGVRSARYAGDNATDTGRIDLLLRRLETVPVGKRTARFRCVIAIATPTGQVKFAEGKIEGLISLAPQGRHGFGYDPVFFLQELGKTMAEIAPKEKNHISHRALAAADACLILKDLK</sequence>
<evidence type="ECO:0000256" key="11">
    <source>
        <dbReference type="RuleBase" id="RU003781"/>
    </source>
</evidence>
<dbReference type="GO" id="GO:0017111">
    <property type="term" value="F:ribonucleoside triphosphate phosphatase activity"/>
    <property type="evidence" value="ECO:0007669"/>
    <property type="project" value="InterPro"/>
</dbReference>
<keyword evidence="3 10" id="KW-0479">Metal-binding</keyword>
<dbReference type="GO" id="GO:0035870">
    <property type="term" value="F:dITP diphosphatase activity"/>
    <property type="evidence" value="ECO:0007669"/>
    <property type="project" value="UniProtKB-UniRule"/>
</dbReference>
<dbReference type="GO" id="GO:0036220">
    <property type="term" value="F:ITP diphosphatase activity"/>
    <property type="evidence" value="ECO:0007669"/>
    <property type="project" value="UniProtKB-UniRule"/>
</dbReference>
<accession>A0A1P8F7S4</accession>
<keyword evidence="6 10" id="KW-0460">Magnesium</keyword>
<gene>
    <name evidence="12" type="primary">rdgB</name>
    <name evidence="12" type="ORF">Dform_01192</name>
</gene>
<dbReference type="GO" id="GO:0005829">
    <property type="term" value="C:cytosol"/>
    <property type="evidence" value="ECO:0007669"/>
    <property type="project" value="TreeGrafter"/>
</dbReference>
<protein>
    <recommendedName>
        <fullName evidence="10">dITP/XTP pyrophosphatase</fullName>
        <ecNumber evidence="10">3.6.1.66</ecNumber>
    </recommendedName>
    <alternativeName>
        <fullName evidence="10">Non-canonical purine NTP pyrophosphatase</fullName>
    </alternativeName>
    <alternativeName>
        <fullName evidence="10">Non-standard purine NTP pyrophosphatase</fullName>
    </alternativeName>
    <alternativeName>
        <fullName evidence="10">Nucleoside-triphosphate diphosphatase</fullName>
    </alternativeName>
    <alternativeName>
        <fullName evidence="10">Nucleoside-triphosphate pyrophosphatase</fullName>
        <shortName evidence="10">NTPase</shortName>
    </alternativeName>
</protein>
<proteinExistence type="inferred from homology"/>
<evidence type="ECO:0000256" key="5">
    <source>
        <dbReference type="ARBA" id="ARBA00022801"/>
    </source>
</evidence>
<feature type="binding site" evidence="10">
    <location>
        <begin position="19"/>
        <end position="24"/>
    </location>
    <ligand>
        <name>substrate</name>
    </ligand>
</feature>
<feature type="binding site" evidence="10">
    <location>
        <begin position="164"/>
        <end position="167"/>
    </location>
    <ligand>
        <name>substrate</name>
    </ligand>
</feature>
<feature type="binding site" evidence="10">
    <location>
        <position position="81"/>
    </location>
    <ligand>
        <name>Mg(2+)</name>
        <dbReference type="ChEBI" id="CHEBI:18420"/>
    </ligand>
</feature>